<evidence type="ECO:0000256" key="7">
    <source>
        <dbReference type="ARBA" id="ARBA00022989"/>
    </source>
</evidence>
<evidence type="ECO:0000256" key="4">
    <source>
        <dbReference type="ARBA" id="ARBA00022547"/>
    </source>
</evidence>
<evidence type="ECO:0000256" key="3">
    <source>
        <dbReference type="ARBA" id="ARBA00022448"/>
    </source>
</evidence>
<keyword evidence="10 13" id="KW-0496">Mitochondrion</keyword>
<dbReference type="GO" id="GO:0015986">
    <property type="term" value="P:proton motive force-driven ATP synthesis"/>
    <property type="evidence" value="ECO:0007669"/>
    <property type="project" value="InterPro"/>
</dbReference>
<dbReference type="InterPro" id="IPR039017">
    <property type="entry name" value="ATP8_mammal"/>
</dbReference>
<accession>A0A650AMX5</accession>
<evidence type="ECO:0000256" key="11">
    <source>
        <dbReference type="ARBA" id="ARBA00023136"/>
    </source>
</evidence>
<evidence type="ECO:0000256" key="9">
    <source>
        <dbReference type="ARBA" id="ARBA00023065"/>
    </source>
</evidence>
<dbReference type="GO" id="GO:0031966">
    <property type="term" value="C:mitochondrial membrane"/>
    <property type="evidence" value="ECO:0007669"/>
    <property type="project" value="UniProtKB-SubCell"/>
</dbReference>
<geneLocation type="mitochondrion" evidence="15"/>
<keyword evidence="6 13" id="KW-0375">Hydrogen ion transport</keyword>
<reference evidence="15" key="1">
    <citation type="submission" date="2018-09" db="EMBL/GenBank/DDBJ databases">
        <title>Exploring Oxford Nanopore Sequencing for Vertebrate Species Identification: a proxy to rapid mitochondrial genome sequencing using MinION device.</title>
        <authorList>
            <person name="Franco-Sierra N.D."/>
            <person name="Diaz-Nieto J.F."/>
        </authorList>
    </citation>
    <scope>NUCLEOTIDE SEQUENCE</scope>
</reference>
<dbReference type="PANTHER" id="PTHR13722">
    <property type="entry name" value="ATP SYNTHASE PROTEIN 8"/>
    <property type="match status" value="1"/>
</dbReference>
<evidence type="ECO:0000256" key="2">
    <source>
        <dbReference type="ARBA" id="ARBA00008892"/>
    </source>
</evidence>
<dbReference type="GO" id="GO:0045259">
    <property type="term" value="C:proton-transporting ATP synthase complex"/>
    <property type="evidence" value="ECO:0007669"/>
    <property type="project" value="UniProtKB-KW"/>
</dbReference>
<gene>
    <name evidence="15" type="primary">ATP8</name>
</gene>
<evidence type="ECO:0000256" key="6">
    <source>
        <dbReference type="ARBA" id="ARBA00022781"/>
    </source>
</evidence>
<feature type="transmembrane region" description="Helical" evidence="14">
    <location>
        <begin position="6"/>
        <end position="24"/>
    </location>
</feature>
<keyword evidence="9 13" id="KW-0406">Ion transport</keyword>
<evidence type="ECO:0000313" key="15">
    <source>
        <dbReference type="EMBL" id="QGN74750.1"/>
    </source>
</evidence>
<evidence type="ECO:0000256" key="5">
    <source>
        <dbReference type="ARBA" id="ARBA00022692"/>
    </source>
</evidence>
<dbReference type="AlphaFoldDB" id="A0A650AMX5"/>
<keyword evidence="4 13" id="KW-0138">CF(0)</keyword>
<evidence type="ECO:0000256" key="1">
    <source>
        <dbReference type="ARBA" id="ARBA00004304"/>
    </source>
</evidence>
<organism evidence="15">
    <name type="scientific">Melanomys caliginosus</name>
    <name type="common">dusky rice rat</name>
    <dbReference type="NCBI Taxonomy" id="218793"/>
    <lineage>
        <taxon>Eukaryota</taxon>
        <taxon>Metazoa</taxon>
        <taxon>Chordata</taxon>
        <taxon>Craniata</taxon>
        <taxon>Vertebrata</taxon>
        <taxon>Euteleostomi</taxon>
        <taxon>Mammalia</taxon>
        <taxon>Eutheria</taxon>
        <taxon>Euarchontoglires</taxon>
        <taxon>Glires</taxon>
        <taxon>Rodentia</taxon>
        <taxon>Myomorpha</taxon>
        <taxon>Muroidea</taxon>
        <taxon>Cricetidae</taxon>
        <taxon>Sigmodontinae</taxon>
        <taxon>Melanomys</taxon>
    </lineage>
</organism>
<comment type="similarity">
    <text evidence="2 13">Belongs to the ATPase protein 8 family.</text>
</comment>
<proteinExistence type="inferred from homology"/>
<evidence type="ECO:0000256" key="13">
    <source>
        <dbReference type="RuleBase" id="RU003661"/>
    </source>
</evidence>
<dbReference type="GO" id="GO:0015078">
    <property type="term" value="F:proton transmembrane transporter activity"/>
    <property type="evidence" value="ECO:0007669"/>
    <property type="project" value="InterPro"/>
</dbReference>
<evidence type="ECO:0000256" key="8">
    <source>
        <dbReference type="ARBA" id="ARBA00022990"/>
    </source>
</evidence>
<name>A0A650AMX5_9RODE</name>
<keyword evidence="7 14" id="KW-1133">Transmembrane helix</keyword>
<keyword evidence="8" id="KW-0007">Acetylation</keyword>
<keyword evidence="12" id="KW-0066">ATP synthesis</keyword>
<evidence type="ECO:0000256" key="10">
    <source>
        <dbReference type="ARBA" id="ARBA00023128"/>
    </source>
</evidence>
<dbReference type="InterPro" id="IPR001421">
    <property type="entry name" value="ATP8_metazoa"/>
</dbReference>
<keyword evidence="11 14" id="KW-0472">Membrane</keyword>
<comment type="subcellular location">
    <subcellularLocation>
        <location evidence="1 13">Mitochondrion membrane</location>
        <topology evidence="1 13">Single-pass membrane protein</topology>
    </subcellularLocation>
</comment>
<protein>
    <recommendedName>
        <fullName evidence="13">ATP synthase complex subunit 8</fullName>
    </recommendedName>
</protein>
<keyword evidence="3 13" id="KW-0813">Transport</keyword>
<keyword evidence="5 13" id="KW-0812">Transmembrane</keyword>
<dbReference type="EMBL" id="MH939287">
    <property type="protein sequence ID" value="QGN74750.1"/>
    <property type="molecule type" value="Genomic_DNA"/>
</dbReference>
<evidence type="ECO:0000256" key="12">
    <source>
        <dbReference type="ARBA" id="ARBA00023310"/>
    </source>
</evidence>
<evidence type="ECO:0000256" key="14">
    <source>
        <dbReference type="SAM" id="Phobius"/>
    </source>
</evidence>
<dbReference type="PANTHER" id="PTHR13722:SF0">
    <property type="entry name" value="ATP SYNTHASE PROTEIN 8"/>
    <property type="match status" value="1"/>
</dbReference>
<sequence length="67" mass="7946">MPQLDTSTWFITMMSSIITLFMFMQLKIYSQNFPLTPTNVKMSTKLMPSPWELKWTKIYLLPSLPQQ</sequence>
<dbReference type="Pfam" id="PF00895">
    <property type="entry name" value="ATP-synt_8"/>
    <property type="match status" value="1"/>
</dbReference>